<dbReference type="InterPro" id="IPR012340">
    <property type="entry name" value="NA-bd_OB-fold"/>
</dbReference>
<dbReference type="PANTHER" id="PTHR32120">
    <property type="entry name" value="SMALL RIBOSOMAL SUBUNIT BIOGENESIS GTPASE RSGA"/>
    <property type="match status" value="1"/>
</dbReference>
<keyword evidence="14" id="KW-1185">Reference proteome</keyword>
<dbReference type="GO" id="GO:0046872">
    <property type="term" value="F:metal ion binding"/>
    <property type="evidence" value="ECO:0007669"/>
    <property type="project" value="UniProtKB-KW"/>
</dbReference>
<evidence type="ECO:0000256" key="1">
    <source>
        <dbReference type="ARBA" id="ARBA00022490"/>
    </source>
</evidence>
<evidence type="ECO:0000256" key="2">
    <source>
        <dbReference type="ARBA" id="ARBA00022517"/>
    </source>
</evidence>
<feature type="binding site" evidence="10">
    <location>
        <position position="264"/>
    </location>
    <ligand>
        <name>Zn(2+)</name>
        <dbReference type="ChEBI" id="CHEBI:29105"/>
    </ligand>
</feature>
<dbReference type="InterPro" id="IPR031944">
    <property type="entry name" value="RsgA_N"/>
</dbReference>
<dbReference type="InterPro" id="IPR027417">
    <property type="entry name" value="P-loop_NTPase"/>
</dbReference>
<dbReference type="CDD" id="cd04466">
    <property type="entry name" value="S1_YloQ_GTPase"/>
    <property type="match status" value="1"/>
</dbReference>
<dbReference type="InterPro" id="IPR010914">
    <property type="entry name" value="RsgA_GTPase_dom"/>
</dbReference>
<keyword evidence="6 10" id="KW-0378">Hydrolase</keyword>
<dbReference type="PROSITE" id="PS50936">
    <property type="entry name" value="ENGC_GTPASE"/>
    <property type="match status" value="1"/>
</dbReference>
<dbReference type="SUPFAM" id="SSF50249">
    <property type="entry name" value="Nucleic acid-binding proteins"/>
    <property type="match status" value="1"/>
</dbReference>
<sequence length="303" mass="33259">MNQRETEGTIIKGYSGFYYVLAGGRLHTCSLRGKFRLKGDDRVFLPGDRVRICVLEGDKGVIEAVLPRRNELLRPPVANVDQVLLVFALASPDPDFVLVDRLLVLAAHAGIRPVLVWNKADIAPPERVAQVQALYRDIGMDQFVLSARQGENLEGLKGLLEDRISVVAGPSGAGKSTLLNALAPGLSLKTGEVSAKIGRGRHTTRHVELIRLTSGALVADTPGFSTLYLPDIPVQDLPGFFPEMAPHLGGCRFTSCLHKTEPDCAVIKAVEAGQIHRQRYDHYLMFLNELIERERQAPKGRKS</sequence>
<name>A0A845L2J2_9FIRM</name>
<dbReference type="PANTHER" id="PTHR32120:SF11">
    <property type="entry name" value="SMALL RIBOSOMAL SUBUNIT BIOGENESIS GTPASE RSGA 1, MITOCHONDRIAL-RELATED"/>
    <property type="match status" value="1"/>
</dbReference>
<dbReference type="EMBL" id="WXEY01000003">
    <property type="protein sequence ID" value="MZP29054.1"/>
    <property type="molecule type" value="Genomic_DNA"/>
</dbReference>
<evidence type="ECO:0000256" key="3">
    <source>
        <dbReference type="ARBA" id="ARBA00022723"/>
    </source>
</evidence>
<keyword evidence="1 10" id="KW-0963">Cytoplasm</keyword>
<comment type="subcellular location">
    <subcellularLocation>
        <location evidence="10">Cytoplasm</location>
    </subcellularLocation>
</comment>
<evidence type="ECO:0000313" key="14">
    <source>
        <dbReference type="Proteomes" id="UP000463470"/>
    </source>
</evidence>
<keyword evidence="2 10" id="KW-0690">Ribosome biogenesis</keyword>
<evidence type="ECO:0000259" key="11">
    <source>
        <dbReference type="PROSITE" id="PS50936"/>
    </source>
</evidence>
<feature type="binding site" evidence="10">
    <location>
        <begin position="169"/>
        <end position="177"/>
    </location>
    <ligand>
        <name>GTP</name>
        <dbReference type="ChEBI" id="CHEBI:37565"/>
    </ligand>
</feature>
<feature type="binding site" evidence="10">
    <location>
        <begin position="118"/>
        <end position="121"/>
    </location>
    <ligand>
        <name>GTP</name>
        <dbReference type="ChEBI" id="CHEBI:37565"/>
    </ligand>
</feature>
<dbReference type="RefSeq" id="WP_161255702.1">
    <property type="nucleotide sequence ID" value="NZ_WXEY01000003.1"/>
</dbReference>
<dbReference type="GO" id="GO:0005525">
    <property type="term" value="F:GTP binding"/>
    <property type="evidence" value="ECO:0007669"/>
    <property type="project" value="UniProtKB-UniRule"/>
</dbReference>
<dbReference type="Gene3D" id="2.40.50.140">
    <property type="entry name" value="Nucleic acid-binding proteins"/>
    <property type="match status" value="1"/>
</dbReference>
<comment type="function">
    <text evidence="10">One of several proteins that assist in the late maturation steps of the functional core of the 30S ribosomal subunit. Helps release RbfA from mature subunits. May play a role in the assembly of ribosomal proteins into the subunit. Circularly permuted GTPase that catalyzes slow GTP hydrolysis, GTPase activity is stimulated by the 30S ribosomal subunit.</text>
</comment>
<feature type="domain" description="EngC GTPase" evidence="11">
    <location>
        <begin position="78"/>
        <end position="225"/>
    </location>
</feature>
<keyword evidence="5 10" id="KW-0547">Nucleotide-binding</keyword>
<keyword evidence="3 10" id="KW-0479">Metal-binding</keyword>
<dbReference type="NCBIfam" id="TIGR00157">
    <property type="entry name" value="ribosome small subunit-dependent GTPase A"/>
    <property type="match status" value="1"/>
</dbReference>
<dbReference type="GO" id="GO:0005737">
    <property type="term" value="C:cytoplasm"/>
    <property type="evidence" value="ECO:0007669"/>
    <property type="project" value="UniProtKB-SubCell"/>
</dbReference>
<evidence type="ECO:0000256" key="4">
    <source>
        <dbReference type="ARBA" id="ARBA00022730"/>
    </source>
</evidence>
<evidence type="ECO:0000256" key="5">
    <source>
        <dbReference type="ARBA" id="ARBA00022741"/>
    </source>
</evidence>
<evidence type="ECO:0000256" key="6">
    <source>
        <dbReference type="ARBA" id="ARBA00022801"/>
    </source>
</evidence>
<organism evidence="13 14">
    <name type="scientific">Heliomicrobium undosum</name>
    <dbReference type="NCBI Taxonomy" id="121734"/>
    <lineage>
        <taxon>Bacteria</taxon>
        <taxon>Bacillati</taxon>
        <taxon>Bacillota</taxon>
        <taxon>Clostridia</taxon>
        <taxon>Eubacteriales</taxon>
        <taxon>Heliobacteriaceae</taxon>
        <taxon>Heliomicrobium</taxon>
    </lineage>
</organism>
<comment type="subunit">
    <text evidence="10">Monomer. Associates with 30S ribosomal subunit, binds 16S rRNA.</text>
</comment>
<accession>A0A845L2J2</accession>
<keyword evidence="4 10" id="KW-0699">rRNA-binding</keyword>
<comment type="cofactor">
    <cofactor evidence="10">
        <name>Zn(2+)</name>
        <dbReference type="ChEBI" id="CHEBI:29105"/>
    </cofactor>
    <text evidence="10">Binds 1 zinc ion per subunit.</text>
</comment>
<dbReference type="OrthoDB" id="9809485at2"/>
<dbReference type="HAMAP" id="MF_01820">
    <property type="entry name" value="GTPase_RsgA"/>
    <property type="match status" value="1"/>
</dbReference>
<feature type="domain" description="CP-type G" evidence="12">
    <location>
        <begin position="69"/>
        <end position="227"/>
    </location>
</feature>
<dbReference type="AlphaFoldDB" id="A0A845L2J2"/>
<dbReference type="InterPro" id="IPR004881">
    <property type="entry name" value="Ribosome_biogen_GTPase_RsgA"/>
</dbReference>
<evidence type="ECO:0000256" key="10">
    <source>
        <dbReference type="HAMAP-Rule" id="MF_01820"/>
    </source>
</evidence>
<evidence type="ECO:0000256" key="7">
    <source>
        <dbReference type="ARBA" id="ARBA00022833"/>
    </source>
</evidence>
<evidence type="ECO:0000313" key="13">
    <source>
        <dbReference type="EMBL" id="MZP29054.1"/>
    </source>
</evidence>
<dbReference type="Gene3D" id="1.10.40.50">
    <property type="entry name" value="Probable gtpase engc, domain 3"/>
    <property type="match status" value="1"/>
</dbReference>
<dbReference type="GO" id="GO:0019843">
    <property type="term" value="F:rRNA binding"/>
    <property type="evidence" value="ECO:0007669"/>
    <property type="project" value="UniProtKB-KW"/>
</dbReference>
<protein>
    <recommendedName>
        <fullName evidence="10">Small ribosomal subunit biogenesis GTPase RsgA</fullName>
        <ecNumber evidence="10">3.6.1.-</ecNumber>
    </recommendedName>
</protein>
<feature type="binding site" evidence="10">
    <location>
        <position position="258"/>
    </location>
    <ligand>
        <name>Zn(2+)</name>
        <dbReference type="ChEBI" id="CHEBI:29105"/>
    </ligand>
</feature>
<dbReference type="EC" id="3.6.1.-" evidence="10"/>
<gene>
    <name evidence="10 13" type="primary">rsgA</name>
    <name evidence="13" type="ORF">GTO91_04925</name>
</gene>
<keyword evidence="7 10" id="KW-0862">Zinc</keyword>
<keyword evidence="9 10" id="KW-0342">GTP-binding</keyword>
<dbReference type="InterPro" id="IPR030378">
    <property type="entry name" value="G_CP_dom"/>
</dbReference>
<feature type="binding site" evidence="10">
    <location>
        <position position="251"/>
    </location>
    <ligand>
        <name>Zn(2+)</name>
        <dbReference type="ChEBI" id="CHEBI:29105"/>
    </ligand>
</feature>
<dbReference type="GO" id="GO:0042274">
    <property type="term" value="P:ribosomal small subunit biogenesis"/>
    <property type="evidence" value="ECO:0007669"/>
    <property type="project" value="UniProtKB-UniRule"/>
</dbReference>
<dbReference type="GO" id="GO:0003924">
    <property type="term" value="F:GTPase activity"/>
    <property type="evidence" value="ECO:0007669"/>
    <property type="project" value="UniProtKB-UniRule"/>
</dbReference>
<dbReference type="Proteomes" id="UP000463470">
    <property type="component" value="Unassembled WGS sequence"/>
</dbReference>
<keyword evidence="8 10" id="KW-0694">RNA-binding</keyword>
<dbReference type="PROSITE" id="PS51721">
    <property type="entry name" value="G_CP"/>
    <property type="match status" value="1"/>
</dbReference>
<dbReference type="CDD" id="cd01854">
    <property type="entry name" value="YjeQ_EngC"/>
    <property type="match status" value="1"/>
</dbReference>
<dbReference type="Pfam" id="PF16745">
    <property type="entry name" value="RsgA_N"/>
    <property type="match status" value="1"/>
</dbReference>
<comment type="similarity">
    <text evidence="10">Belongs to the TRAFAC class YlqF/YawG GTPase family. RsgA subfamily.</text>
</comment>
<evidence type="ECO:0000256" key="9">
    <source>
        <dbReference type="ARBA" id="ARBA00023134"/>
    </source>
</evidence>
<proteinExistence type="inferred from homology"/>
<dbReference type="Pfam" id="PF03193">
    <property type="entry name" value="RsgA_GTPase"/>
    <property type="match status" value="1"/>
</dbReference>
<reference evidence="13 14" key="1">
    <citation type="submission" date="2020-01" db="EMBL/GenBank/DDBJ databases">
        <title>Whole-genome sequence of Heliobacterium undosum DSM 13378.</title>
        <authorList>
            <person name="Kyndt J.A."/>
            <person name="Meyer T.E."/>
        </authorList>
    </citation>
    <scope>NUCLEOTIDE SEQUENCE [LARGE SCALE GENOMIC DNA]</scope>
    <source>
        <strain evidence="13 14">DSM 13378</strain>
    </source>
</reference>
<comment type="caution">
    <text evidence="13">The sequence shown here is derived from an EMBL/GenBank/DDBJ whole genome shotgun (WGS) entry which is preliminary data.</text>
</comment>
<feature type="binding site" evidence="10">
    <location>
        <position position="256"/>
    </location>
    <ligand>
        <name>Zn(2+)</name>
        <dbReference type="ChEBI" id="CHEBI:29105"/>
    </ligand>
</feature>
<dbReference type="SUPFAM" id="SSF52540">
    <property type="entry name" value="P-loop containing nucleoside triphosphate hydrolases"/>
    <property type="match status" value="1"/>
</dbReference>
<dbReference type="Gene3D" id="3.40.50.300">
    <property type="entry name" value="P-loop containing nucleotide triphosphate hydrolases"/>
    <property type="match status" value="1"/>
</dbReference>
<evidence type="ECO:0000256" key="8">
    <source>
        <dbReference type="ARBA" id="ARBA00022884"/>
    </source>
</evidence>
<evidence type="ECO:0000259" key="12">
    <source>
        <dbReference type="PROSITE" id="PS51721"/>
    </source>
</evidence>